<proteinExistence type="predicted"/>
<dbReference type="GeneID" id="107272027"/>
<dbReference type="CDD" id="cd03028">
    <property type="entry name" value="GRX_PICOT_like"/>
    <property type="match status" value="1"/>
</dbReference>
<dbReference type="AlphaFoldDB" id="A0AAJ7RQX6"/>
<evidence type="ECO:0000256" key="1">
    <source>
        <dbReference type="ARBA" id="ARBA00022723"/>
    </source>
</evidence>
<feature type="domain" description="Thioredoxin" evidence="4">
    <location>
        <begin position="16"/>
        <end position="128"/>
    </location>
</feature>
<organism evidence="5 6">
    <name type="scientific">Cephus cinctus</name>
    <name type="common">Wheat stem sawfly</name>
    <dbReference type="NCBI Taxonomy" id="211228"/>
    <lineage>
        <taxon>Eukaryota</taxon>
        <taxon>Metazoa</taxon>
        <taxon>Ecdysozoa</taxon>
        <taxon>Arthropoda</taxon>
        <taxon>Hexapoda</taxon>
        <taxon>Insecta</taxon>
        <taxon>Pterygota</taxon>
        <taxon>Neoptera</taxon>
        <taxon>Endopterygota</taxon>
        <taxon>Hymenoptera</taxon>
        <taxon>Cephoidea</taxon>
        <taxon>Cephidae</taxon>
        <taxon>Cephus</taxon>
    </lineage>
</organism>
<dbReference type="CDD" id="cd02984">
    <property type="entry name" value="TRX_PICOT"/>
    <property type="match status" value="1"/>
</dbReference>
<keyword evidence="5" id="KW-1185">Reference proteome</keyword>
<evidence type="ECO:0000259" key="4">
    <source>
        <dbReference type="PROSITE" id="PS51352"/>
    </source>
</evidence>
<dbReference type="GO" id="GO:0005634">
    <property type="term" value="C:nucleus"/>
    <property type="evidence" value="ECO:0007669"/>
    <property type="project" value="TreeGrafter"/>
</dbReference>
<dbReference type="InterPro" id="IPR013766">
    <property type="entry name" value="Thioredoxin_domain"/>
</dbReference>
<dbReference type="NCBIfam" id="TIGR00365">
    <property type="entry name" value="Grx4 family monothiol glutaredoxin"/>
    <property type="match status" value="1"/>
</dbReference>
<dbReference type="InterPro" id="IPR004480">
    <property type="entry name" value="Monothiol_GRX-rel"/>
</dbReference>
<dbReference type="InterPro" id="IPR036249">
    <property type="entry name" value="Thioredoxin-like_sf"/>
</dbReference>
<keyword evidence="1" id="KW-0479">Metal-binding</keyword>
<dbReference type="PANTHER" id="PTHR10293">
    <property type="entry name" value="GLUTAREDOXIN FAMILY MEMBER"/>
    <property type="match status" value="1"/>
</dbReference>
<dbReference type="FunFam" id="3.40.30.10:FF:000012">
    <property type="entry name" value="Monothiol glutaredoxin"/>
    <property type="match status" value="1"/>
</dbReference>
<evidence type="ECO:0000256" key="3">
    <source>
        <dbReference type="ARBA" id="ARBA00023014"/>
    </source>
</evidence>
<keyword evidence="3" id="KW-0411">Iron-sulfur</keyword>
<evidence type="ECO:0000256" key="2">
    <source>
        <dbReference type="ARBA" id="ARBA00023004"/>
    </source>
</evidence>
<dbReference type="CTD" id="34745"/>
<evidence type="ECO:0000313" key="5">
    <source>
        <dbReference type="Proteomes" id="UP000694920"/>
    </source>
</evidence>
<evidence type="ECO:0000313" key="6">
    <source>
        <dbReference type="RefSeq" id="XP_024945074.1"/>
    </source>
</evidence>
<dbReference type="PANTHER" id="PTHR10293:SF73">
    <property type="entry name" value="GLUTAREDOXIN-3"/>
    <property type="match status" value="1"/>
</dbReference>
<sequence>MLNFLIRNLQSNDGTQEKGDRMAVTNLATADEYNSYIKSPDLTVIHFYAPWADQCTQMNEVLEEMTKVAEYKGVRFGKIAAEDVPEISLAFNISAVPTVLLIRNSKVLDRVDGANPSVLAQKLKHQLTAKDSVPIDIPKPKENIEIRLKRLINQAPCMLFMKGNPATPRCGFSRTIVSILDSYKADYQTFDILQDNDVREGLKKFSNWPTYPQLYLNGELVGGLDIIKEMSEAGELEDMLPKKASVDERIQEVINKGKIVIIMKGTKTNPKCVYTEQIMEIFDSLNIDYETFDILTDEELRIALKSYADWPTYPQVYINGDFVGGFETIKDLNDSRELIYTFNIES</sequence>
<dbReference type="SUPFAM" id="SSF52833">
    <property type="entry name" value="Thioredoxin-like"/>
    <property type="match status" value="3"/>
</dbReference>
<accession>A0AAJ7RQX6</accession>
<dbReference type="Proteomes" id="UP000694920">
    <property type="component" value="Unplaced"/>
</dbReference>
<dbReference type="Gene3D" id="3.40.30.10">
    <property type="entry name" value="Glutaredoxin"/>
    <property type="match status" value="3"/>
</dbReference>
<dbReference type="Pfam" id="PF00462">
    <property type="entry name" value="Glutaredoxin"/>
    <property type="match status" value="2"/>
</dbReference>
<dbReference type="GO" id="GO:0051536">
    <property type="term" value="F:iron-sulfur cluster binding"/>
    <property type="evidence" value="ECO:0007669"/>
    <property type="project" value="UniProtKB-KW"/>
</dbReference>
<dbReference type="PROSITE" id="PS51354">
    <property type="entry name" value="GLUTAREDOXIN_2"/>
    <property type="match status" value="2"/>
</dbReference>
<gene>
    <name evidence="6" type="primary">LOC107272027</name>
</gene>
<name>A0AAJ7RQX6_CEPCN</name>
<dbReference type="InterPro" id="IPR002109">
    <property type="entry name" value="Glutaredoxin"/>
</dbReference>
<keyword evidence="2" id="KW-0408">Iron</keyword>
<protein>
    <submittedName>
        <fullName evidence="6">Glutaredoxin-3 isoform X1</fullName>
    </submittedName>
</protein>
<dbReference type="GO" id="GO:0006879">
    <property type="term" value="P:intracellular iron ion homeostasis"/>
    <property type="evidence" value="ECO:0007669"/>
    <property type="project" value="TreeGrafter"/>
</dbReference>
<dbReference type="PROSITE" id="PS51352">
    <property type="entry name" value="THIOREDOXIN_2"/>
    <property type="match status" value="1"/>
</dbReference>
<dbReference type="InterPro" id="IPR033658">
    <property type="entry name" value="GRX_PICOT-like"/>
</dbReference>
<dbReference type="RefSeq" id="XP_024945074.1">
    <property type="nucleotide sequence ID" value="XM_025089306.1"/>
</dbReference>
<dbReference type="GO" id="GO:0046872">
    <property type="term" value="F:metal ion binding"/>
    <property type="evidence" value="ECO:0007669"/>
    <property type="project" value="UniProtKB-KW"/>
</dbReference>
<dbReference type="GO" id="GO:0005829">
    <property type="term" value="C:cytosol"/>
    <property type="evidence" value="ECO:0007669"/>
    <property type="project" value="TreeGrafter"/>
</dbReference>
<dbReference type="Pfam" id="PF00085">
    <property type="entry name" value="Thioredoxin"/>
    <property type="match status" value="1"/>
</dbReference>
<reference evidence="6" key="1">
    <citation type="submission" date="2025-08" db="UniProtKB">
        <authorList>
            <consortium name="RefSeq"/>
        </authorList>
    </citation>
    <scope>IDENTIFICATION</scope>
</reference>